<keyword evidence="1 3" id="KW-0378">Hydrolase</keyword>
<dbReference type="EMBL" id="JBHMBH010000021">
    <property type="protein sequence ID" value="MFB9714527.1"/>
    <property type="molecule type" value="Genomic_DNA"/>
</dbReference>
<dbReference type="SUPFAM" id="SSF53474">
    <property type="entry name" value="alpha/beta-Hydrolases"/>
    <property type="match status" value="1"/>
</dbReference>
<protein>
    <submittedName>
        <fullName evidence="3">Alpha/beta fold hydrolase</fullName>
    </submittedName>
</protein>
<dbReference type="GO" id="GO:0016787">
    <property type="term" value="F:hydrolase activity"/>
    <property type="evidence" value="ECO:0007669"/>
    <property type="project" value="UniProtKB-KW"/>
</dbReference>
<dbReference type="PANTHER" id="PTHR43798:SF31">
    <property type="entry name" value="AB HYDROLASE SUPERFAMILY PROTEIN YCLE"/>
    <property type="match status" value="1"/>
</dbReference>
<dbReference type="InterPro" id="IPR050266">
    <property type="entry name" value="AB_hydrolase_sf"/>
</dbReference>
<dbReference type="Gene3D" id="3.40.50.1820">
    <property type="entry name" value="alpha/beta hydrolase"/>
    <property type="match status" value="1"/>
</dbReference>
<dbReference type="Proteomes" id="UP001589536">
    <property type="component" value="Unassembled WGS sequence"/>
</dbReference>
<evidence type="ECO:0000313" key="3">
    <source>
        <dbReference type="EMBL" id="MFB9714527.1"/>
    </source>
</evidence>
<evidence type="ECO:0000256" key="1">
    <source>
        <dbReference type="ARBA" id="ARBA00022801"/>
    </source>
</evidence>
<evidence type="ECO:0000259" key="2">
    <source>
        <dbReference type="Pfam" id="PF12697"/>
    </source>
</evidence>
<dbReference type="InterPro" id="IPR000073">
    <property type="entry name" value="AB_hydrolase_1"/>
</dbReference>
<dbReference type="RefSeq" id="WP_345046238.1">
    <property type="nucleotide sequence ID" value="NZ_BAABED010000001.1"/>
</dbReference>
<evidence type="ECO:0000313" key="4">
    <source>
        <dbReference type="Proteomes" id="UP001589536"/>
    </source>
</evidence>
<dbReference type="InterPro" id="IPR029058">
    <property type="entry name" value="AB_hydrolase_fold"/>
</dbReference>
<dbReference type="PANTHER" id="PTHR43798">
    <property type="entry name" value="MONOACYLGLYCEROL LIPASE"/>
    <property type="match status" value="1"/>
</dbReference>
<accession>A0ABV5UPR4</accession>
<feature type="domain" description="AB hydrolase-1" evidence="2">
    <location>
        <begin position="12"/>
        <end position="236"/>
    </location>
</feature>
<reference evidence="3 4" key="1">
    <citation type="submission" date="2024-09" db="EMBL/GenBank/DDBJ databases">
        <authorList>
            <person name="Sun Q."/>
            <person name="Mori K."/>
        </authorList>
    </citation>
    <scope>NUCLEOTIDE SEQUENCE [LARGE SCALE GENOMIC DNA]</scope>
    <source>
        <strain evidence="3 4">JCM 13519</strain>
    </source>
</reference>
<sequence>MTAVVTRARIALIHGVGLDGSMWGPLREFLEPEYDVQILELLGHGRREKAPEGVTLAELATDVAERLDPGTHVVGFSLGALVAQHLARFRPDLVASLVSVGSVCARTPEEHAAVMMRLAAAEADFPATVEASIRRWYPEGSAVPAELVEATREVLLRNDPQSFLACYRVFATADAEIAPELPRITVPSHAVTGGLDPGSTPEMSARLAAAIPGCTYSVISGARHMMPVERPQELADTLTAFIKEHSHVH</sequence>
<organism evidence="3 4">
    <name type="scientific">Arthrobacter methylotrophus</name>
    <dbReference type="NCBI Taxonomy" id="121291"/>
    <lineage>
        <taxon>Bacteria</taxon>
        <taxon>Bacillati</taxon>
        <taxon>Actinomycetota</taxon>
        <taxon>Actinomycetes</taxon>
        <taxon>Micrococcales</taxon>
        <taxon>Micrococcaceae</taxon>
        <taxon>Arthrobacter</taxon>
    </lineage>
</organism>
<keyword evidence="4" id="KW-1185">Reference proteome</keyword>
<comment type="caution">
    <text evidence="3">The sequence shown here is derived from an EMBL/GenBank/DDBJ whole genome shotgun (WGS) entry which is preliminary data.</text>
</comment>
<proteinExistence type="predicted"/>
<name>A0ABV5UPR4_9MICC</name>
<gene>
    <name evidence="3" type="ORF">ACFFPI_10370</name>
</gene>
<dbReference type="Pfam" id="PF12697">
    <property type="entry name" value="Abhydrolase_6"/>
    <property type="match status" value="1"/>
</dbReference>